<dbReference type="InterPro" id="IPR018691">
    <property type="entry name" value="DUF2188"/>
</dbReference>
<evidence type="ECO:0008006" key="3">
    <source>
        <dbReference type="Google" id="ProtNLM"/>
    </source>
</evidence>
<dbReference type="STRING" id="938405.SAMN02927895_03036"/>
<reference evidence="1 2" key="1">
    <citation type="submission" date="2016-10" db="EMBL/GenBank/DDBJ databases">
        <authorList>
            <person name="de Groot N.N."/>
        </authorList>
    </citation>
    <scope>NUCLEOTIDE SEQUENCE [LARGE SCALE GENOMIC DNA]</scope>
    <source>
        <strain evidence="1 2">CPCC 100156</strain>
    </source>
</reference>
<dbReference type="RefSeq" id="WP_090664570.1">
    <property type="nucleotide sequence ID" value="NZ_FMZX01000017.1"/>
</dbReference>
<evidence type="ECO:0000313" key="1">
    <source>
        <dbReference type="EMBL" id="SDE04219.1"/>
    </source>
</evidence>
<organism evidence="1 2">
    <name type="scientific">Belnapia rosea</name>
    <dbReference type="NCBI Taxonomy" id="938405"/>
    <lineage>
        <taxon>Bacteria</taxon>
        <taxon>Pseudomonadati</taxon>
        <taxon>Pseudomonadota</taxon>
        <taxon>Alphaproteobacteria</taxon>
        <taxon>Acetobacterales</taxon>
        <taxon>Roseomonadaceae</taxon>
        <taxon>Belnapia</taxon>
    </lineage>
</organism>
<accession>A0A1G6ZNT8</accession>
<protein>
    <recommendedName>
        <fullName evidence="3">DUF2188 domain-containing protein</fullName>
    </recommendedName>
</protein>
<dbReference type="AlphaFoldDB" id="A0A1G6ZNT8"/>
<gene>
    <name evidence="1" type="ORF">SAMN04487779_101735</name>
</gene>
<dbReference type="Proteomes" id="UP000198925">
    <property type="component" value="Unassembled WGS sequence"/>
</dbReference>
<dbReference type="Pfam" id="PF09954">
    <property type="entry name" value="DUF2188"/>
    <property type="match status" value="1"/>
</dbReference>
<keyword evidence="2" id="KW-1185">Reference proteome</keyword>
<proteinExistence type="predicted"/>
<dbReference type="EMBL" id="FMZX01000017">
    <property type="protein sequence ID" value="SDE04219.1"/>
    <property type="molecule type" value="Genomic_DNA"/>
</dbReference>
<sequence>MAKIHYKIVQHDGGWAYKLGDVFSESFPSHDAAVAAAKRVAQEQHVPGNAAYIEYQDEKGAWHTEYSAGDDRPDADVTG</sequence>
<evidence type="ECO:0000313" key="2">
    <source>
        <dbReference type="Proteomes" id="UP000198925"/>
    </source>
</evidence>
<name>A0A1G6ZNT8_9PROT</name>